<reference evidence="1" key="1">
    <citation type="journal article" date="2023" name="Microbiol. Spectr.">
        <title>Extreme Diversity of Mycoviruses Present in Single Strains of Rhizoctonia cerealis, the Pathogen of Wheat Sharp Eyespot.</title>
        <authorList>
            <person name="Li W."/>
            <person name="Sun H."/>
            <person name="Cao S."/>
            <person name="Zhang A."/>
            <person name="Zhang H."/>
            <person name="Shu Y."/>
            <person name="Chen H."/>
        </authorList>
    </citation>
    <scope>NUCLEOTIDE SEQUENCE</scope>
    <source>
        <strain evidence="1">RcPhV-0928-1</strain>
    </source>
</reference>
<dbReference type="EMBL" id="OQ999702">
    <property type="protein sequence ID" value="WMI40108.1"/>
    <property type="molecule type" value="Viral_cRNA"/>
</dbReference>
<reference evidence="1" key="2">
    <citation type="submission" date="2023-05" db="EMBL/GenBank/DDBJ databases">
        <authorList>
            <person name="Li W."/>
        </authorList>
    </citation>
    <scope>NUCLEOTIDE SEQUENCE</scope>
    <source>
        <strain evidence="1">RcPhV-0928-1</strain>
    </source>
</reference>
<organism evidence="1">
    <name type="scientific">Rhizoctonia cerealis phyllomonavirus</name>
    <dbReference type="NCBI Taxonomy" id="3068671"/>
    <lineage>
        <taxon>Viruses</taxon>
        <taxon>Riboviria</taxon>
        <taxon>Orthornavirae</taxon>
        <taxon>Negarnaviricota</taxon>
        <taxon>Haploviricotina</taxon>
        <taxon>Monjiviricetes</taxon>
        <taxon>Mononegavirales</taxon>
        <taxon>Mymonaviridae</taxon>
        <taxon>Phyllomonavirus</taxon>
    </lineage>
</organism>
<accession>A0AA51BSC7</accession>
<name>A0AA51BSC7_9MONO</name>
<evidence type="ECO:0000313" key="1">
    <source>
        <dbReference type="EMBL" id="WMI40108.1"/>
    </source>
</evidence>
<sequence>MESIVRFILFHFDTESPEWTVLQTDVAHWCQQANPMFPQNMEGILLGPWASVCSDATALMVCPSGIPSVLKLLAIAIHEITISQSLVELGGTQTAIMISLCLDVWVQDLKSMQKIWFDELLSYNGLFPMNRSMPIHVLKYMIRCKIESQPELDIDIGYNVVDASEMLTMYCVGSYIITPTPLDILKVYSLFT</sequence>
<protein>
    <submittedName>
        <fullName evidence="1">Uncharacterized protein</fullName>
    </submittedName>
</protein>
<proteinExistence type="predicted"/>